<evidence type="ECO:0000256" key="11">
    <source>
        <dbReference type="ARBA" id="ARBA00022840"/>
    </source>
</evidence>
<keyword evidence="17" id="KW-0175">Coiled coil</keyword>
<dbReference type="InterPro" id="IPR004358">
    <property type="entry name" value="Sig_transdc_His_kin-like_C"/>
</dbReference>
<dbReference type="PROSITE" id="PS50109">
    <property type="entry name" value="HIS_KIN"/>
    <property type="match status" value="1"/>
</dbReference>
<evidence type="ECO:0000256" key="4">
    <source>
        <dbReference type="ARBA" id="ARBA00022485"/>
    </source>
</evidence>
<keyword evidence="6" id="KW-0597">Phosphoprotein</keyword>
<evidence type="ECO:0000256" key="15">
    <source>
        <dbReference type="ARBA" id="ARBA00024827"/>
    </source>
</evidence>
<dbReference type="PRINTS" id="PR00344">
    <property type="entry name" value="BCTRLSENSOR"/>
</dbReference>
<dbReference type="PANTHER" id="PTHR24421:SF10">
    <property type="entry name" value="NITRATE_NITRITE SENSOR PROTEIN NARQ"/>
    <property type="match status" value="1"/>
</dbReference>
<evidence type="ECO:0000313" key="20">
    <source>
        <dbReference type="Proteomes" id="UP001185028"/>
    </source>
</evidence>
<sequence length="357" mass="41055">MKPMHEQEQINRLMSKLYSQSREAIFFFNTAGRVLYMNPAAERIVDDEVLRQLYEGHAETICRVCRGYMSETELRTCIACYFTNPESERFSSFQVYLDTVGKGVIPYAASYHTLADEDVHVLMLRDLSQQFKTQESFYQNKMMKHVIHAQENERRRISRELHDSVAQELMSAVIDLRVLKYMTGEEELLKKMRQTEESMTRLLDDIRNLAVELRPAALDDFGLEAAFRSHFKRIQQSYGVTIGFESNLDQQRYGSELETVVYRIGQEAILNALKYADVDHIELMLREENGRIWLIIEDHGNGFDPADDPIGTGLGLYGMQERAELVGGKVSIYSEKGKGTRITLDIPIISNTHGEGQ</sequence>
<accession>A0ABU1J1Q9</accession>
<dbReference type="SMART" id="SM00387">
    <property type="entry name" value="HATPase_c"/>
    <property type="match status" value="1"/>
</dbReference>
<keyword evidence="7 16" id="KW-0808">Transferase</keyword>
<dbReference type="SUPFAM" id="SSF55874">
    <property type="entry name" value="ATPase domain of HSP90 chaperone/DNA topoisomerase II/histidine kinase"/>
    <property type="match status" value="1"/>
</dbReference>
<evidence type="ECO:0000256" key="17">
    <source>
        <dbReference type="SAM" id="Coils"/>
    </source>
</evidence>
<comment type="caution">
    <text evidence="19">The sequence shown here is derived from an EMBL/GenBank/DDBJ whole genome shotgun (WGS) entry which is preliminary data.</text>
</comment>
<dbReference type="InterPro" id="IPR035965">
    <property type="entry name" value="PAS-like_dom_sf"/>
</dbReference>
<reference evidence="19 20" key="1">
    <citation type="submission" date="2023-07" db="EMBL/GenBank/DDBJ databases">
        <title>Genomic Encyclopedia of Type Strains, Phase IV (KMG-IV): sequencing the most valuable type-strain genomes for metagenomic binning, comparative biology and taxonomic classification.</title>
        <authorList>
            <person name="Goeker M."/>
        </authorList>
    </citation>
    <scope>NUCLEOTIDE SEQUENCE [LARGE SCALE GENOMIC DNA]</scope>
    <source>
        <strain evidence="19 20">DSM 22170</strain>
    </source>
</reference>
<evidence type="ECO:0000256" key="2">
    <source>
        <dbReference type="ARBA" id="ARBA00001966"/>
    </source>
</evidence>
<evidence type="ECO:0000256" key="16">
    <source>
        <dbReference type="PIRNR" id="PIRNR037432"/>
    </source>
</evidence>
<feature type="coiled-coil region" evidence="17">
    <location>
        <begin position="185"/>
        <end position="212"/>
    </location>
</feature>
<keyword evidence="13 16" id="KW-0902">Two-component regulatory system</keyword>
<evidence type="ECO:0000256" key="8">
    <source>
        <dbReference type="ARBA" id="ARBA00022723"/>
    </source>
</evidence>
<dbReference type="InterPro" id="IPR017203">
    <property type="entry name" value="Sig_transdc_His_kinase_NreB"/>
</dbReference>
<evidence type="ECO:0000256" key="10">
    <source>
        <dbReference type="ARBA" id="ARBA00022777"/>
    </source>
</evidence>
<keyword evidence="14" id="KW-0411">Iron-sulfur</keyword>
<dbReference type="Proteomes" id="UP001185028">
    <property type="component" value="Unassembled WGS sequence"/>
</dbReference>
<evidence type="ECO:0000256" key="3">
    <source>
        <dbReference type="ARBA" id="ARBA00004496"/>
    </source>
</evidence>
<comment type="function">
    <text evidence="15">Member of the two-component regulatory system NreB/NreC involved in the control of dissimilatory nitrate/nitrite reduction in response to oxygen. NreB functions as a direct oxygen sensor histidine kinase which is autophosphorylated, in the absence of oxygen, probably at the conserved histidine residue, and transfers its phosphate group probably to a conserved aspartate residue of NreC. NreB/NreC activates the expression of the nitrate (narGHJI) and nitrite (nir) reductase operons, as well as the putative nitrate transporter gene narT.</text>
</comment>
<keyword evidence="4" id="KW-0004">4Fe-4S</keyword>
<comment type="cofactor">
    <cofactor evidence="2">
        <name>[4Fe-4S] cluster</name>
        <dbReference type="ChEBI" id="CHEBI:49883"/>
    </cofactor>
</comment>
<gene>
    <name evidence="19" type="ORF">JOC58_003319</name>
</gene>
<proteinExistence type="predicted"/>
<evidence type="ECO:0000256" key="14">
    <source>
        <dbReference type="ARBA" id="ARBA00023014"/>
    </source>
</evidence>
<keyword evidence="10 16" id="KW-0418">Kinase</keyword>
<evidence type="ECO:0000256" key="9">
    <source>
        <dbReference type="ARBA" id="ARBA00022741"/>
    </source>
</evidence>
<evidence type="ECO:0000259" key="18">
    <source>
        <dbReference type="PROSITE" id="PS50109"/>
    </source>
</evidence>
<evidence type="ECO:0000256" key="6">
    <source>
        <dbReference type="ARBA" id="ARBA00022553"/>
    </source>
</evidence>
<keyword evidence="9 16" id="KW-0547">Nucleotide-binding</keyword>
<dbReference type="GO" id="GO:0004673">
    <property type="term" value="F:protein histidine kinase activity"/>
    <property type="evidence" value="ECO:0007669"/>
    <property type="project" value="UniProtKB-EC"/>
</dbReference>
<evidence type="ECO:0000256" key="5">
    <source>
        <dbReference type="ARBA" id="ARBA00022490"/>
    </source>
</evidence>
<evidence type="ECO:0000256" key="13">
    <source>
        <dbReference type="ARBA" id="ARBA00023012"/>
    </source>
</evidence>
<evidence type="ECO:0000256" key="12">
    <source>
        <dbReference type="ARBA" id="ARBA00023004"/>
    </source>
</evidence>
<dbReference type="Pfam" id="PF02518">
    <property type="entry name" value="HATPase_c"/>
    <property type="match status" value="1"/>
</dbReference>
<dbReference type="Pfam" id="PF07730">
    <property type="entry name" value="HisKA_3"/>
    <property type="match status" value="1"/>
</dbReference>
<dbReference type="EC" id="2.7.13.3" evidence="16"/>
<dbReference type="CDD" id="cd16917">
    <property type="entry name" value="HATPase_UhpB-NarQ-NarX-like"/>
    <property type="match status" value="1"/>
</dbReference>
<dbReference type="InterPro" id="IPR050482">
    <property type="entry name" value="Sensor_HK_TwoCompSys"/>
</dbReference>
<dbReference type="SUPFAM" id="SSF55785">
    <property type="entry name" value="PYP-like sensor domain (PAS domain)"/>
    <property type="match status" value="1"/>
</dbReference>
<comment type="subcellular location">
    <subcellularLocation>
        <location evidence="3">Cytoplasm</location>
    </subcellularLocation>
</comment>
<dbReference type="InterPro" id="IPR005467">
    <property type="entry name" value="His_kinase_dom"/>
</dbReference>
<keyword evidence="8" id="KW-0479">Metal-binding</keyword>
<evidence type="ECO:0000313" key="19">
    <source>
        <dbReference type="EMBL" id="MDR6245406.1"/>
    </source>
</evidence>
<keyword evidence="5" id="KW-0963">Cytoplasm</keyword>
<keyword evidence="11 16" id="KW-0067">ATP-binding</keyword>
<dbReference type="EMBL" id="JAVDQH010000014">
    <property type="protein sequence ID" value="MDR6245406.1"/>
    <property type="molecule type" value="Genomic_DNA"/>
</dbReference>
<dbReference type="PIRSF" id="PIRSF037432">
    <property type="entry name" value="STHK_NreB"/>
    <property type="match status" value="1"/>
</dbReference>
<dbReference type="InterPro" id="IPR003594">
    <property type="entry name" value="HATPase_dom"/>
</dbReference>
<feature type="domain" description="Histidine kinase" evidence="18">
    <location>
        <begin position="164"/>
        <end position="350"/>
    </location>
</feature>
<protein>
    <recommendedName>
        <fullName evidence="16">Sensor histidine kinase</fullName>
        <ecNumber evidence="16">2.7.13.3</ecNumber>
    </recommendedName>
</protein>
<organism evidence="19 20">
    <name type="scientific">Paenibacillus hunanensis</name>
    <dbReference type="NCBI Taxonomy" id="539262"/>
    <lineage>
        <taxon>Bacteria</taxon>
        <taxon>Bacillati</taxon>
        <taxon>Bacillota</taxon>
        <taxon>Bacilli</taxon>
        <taxon>Bacillales</taxon>
        <taxon>Paenibacillaceae</taxon>
        <taxon>Paenibacillus</taxon>
    </lineage>
</organism>
<dbReference type="InterPro" id="IPR011712">
    <property type="entry name" value="Sig_transdc_His_kin_sub3_dim/P"/>
</dbReference>
<evidence type="ECO:0000256" key="7">
    <source>
        <dbReference type="ARBA" id="ARBA00022679"/>
    </source>
</evidence>
<dbReference type="Gene3D" id="1.20.5.1930">
    <property type="match status" value="1"/>
</dbReference>
<keyword evidence="12" id="KW-0408">Iron</keyword>
<dbReference type="PANTHER" id="PTHR24421">
    <property type="entry name" value="NITRATE/NITRITE SENSOR PROTEIN NARX-RELATED"/>
    <property type="match status" value="1"/>
</dbReference>
<name>A0ABU1J1Q9_9BACL</name>
<keyword evidence="20" id="KW-1185">Reference proteome</keyword>
<dbReference type="InterPro" id="IPR036890">
    <property type="entry name" value="HATPase_C_sf"/>
</dbReference>
<dbReference type="Gene3D" id="3.30.565.10">
    <property type="entry name" value="Histidine kinase-like ATPase, C-terminal domain"/>
    <property type="match status" value="1"/>
</dbReference>
<comment type="catalytic activity">
    <reaction evidence="1 16">
        <text>ATP + protein L-histidine = ADP + protein N-phospho-L-histidine.</text>
        <dbReference type="EC" id="2.7.13.3"/>
    </reaction>
</comment>
<evidence type="ECO:0000256" key="1">
    <source>
        <dbReference type="ARBA" id="ARBA00000085"/>
    </source>
</evidence>